<feature type="transmembrane region" description="Helical" evidence="5">
    <location>
        <begin position="58"/>
        <end position="77"/>
    </location>
</feature>
<dbReference type="Pfam" id="PF13886">
    <property type="entry name" value="TM7S3_TM198"/>
    <property type="match status" value="1"/>
</dbReference>
<reference evidence="7 8" key="1">
    <citation type="journal article" date="2016" name="Genome Announc.">
        <title>First Complete Genome Sequence of a Subdivision 6 Acidobacterium Strain.</title>
        <authorList>
            <person name="Huang S."/>
            <person name="Vieira S."/>
            <person name="Bunk B."/>
            <person name="Riedel T."/>
            <person name="Sproer C."/>
            <person name="Overmann J."/>
        </authorList>
    </citation>
    <scope>NUCLEOTIDE SEQUENCE [LARGE SCALE GENOMIC DNA]</scope>
    <source>
        <strain evidence="8">DSM 100886 HEG_-6_39</strain>
    </source>
</reference>
<feature type="transmembrane region" description="Helical" evidence="5">
    <location>
        <begin position="31"/>
        <end position="52"/>
    </location>
</feature>
<comment type="subcellular location">
    <subcellularLocation>
        <location evidence="1">Membrane</location>
        <topology evidence="1">Multi-pass membrane protein</topology>
    </subcellularLocation>
</comment>
<evidence type="ECO:0000313" key="7">
    <source>
        <dbReference type="EMBL" id="AMY07962.1"/>
    </source>
</evidence>
<protein>
    <recommendedName>
        <fullName evidence="6">TM7S3/TM198-like domain-containing protein</fullName>
    </recommendedName>
</protein>
<sequence length="203" mass="20806">MLPETLHVPAAVLFLVGGVLSCFLGQRTFRIVLGLYGFVVGVLVAGSLIGPADTTRDILLLIGGGIGGALALVLAYFIGVALIGAAFAALAVHAIAAQFGSEPPAMLVIACTIAGALIALSVQRYVIVVGTAFGGAWLLVMGALGLWHRESVTGLGGAASGWQAYPLRPAPGESWVLVVWLLLAIAGLVAQVRLSTPRMVRAR</sequence>
<evidence type="ECO:0000256" key="2">
    <source>
        <dbReference type="ARBA" id="ARBA00022692"/>
    </source>
</evidence>
<dbReference type="AlphaFoldDB" id="A0A143PHA0"/>
<keyword evidence="3 5" id="KW-1133">Transmembrane helix</keyword>
<reference evidence="8" key="2">
    <citation type="submission" date="2016-04" db="EMBL/GenBank/DDBJ databases">
        <title>First Complete Genome Sequence of a Subdivision 6 Acidobacterium.</title>
        <authorList>
            <person name="Huang S."/>
            <person name="Vieira S."/>
            <person name="Bunk B."/>
            <person name="Riedel T."/>
            <person name="Sproeer C."/>
            <person name="Overmann J."/>
        </authorList>
    </citation>
    <scope>NUCLEOTIDE SEQUENCE [LARGE SCALE GENOMIC DNA]</scope>
    <source>
        <strain evidence="8">DSM 100886 HEG_-6_39</strain>
    </source>
</reference>
<proteinExistence type="predicted"/>
<feature type="transmembrane region" description="Helical" evidence="5">
    <location>
        <begin position="6"/>
        <end position="24"/>
    </location>
</feature>
<keyword evidence="8" id="KW-1185">Reference proteome</keyword>
<feature type="transmembrane region" description="Helical" evidence="5">
    <location>
        <begin position="82"/>
        <end position="99"/>
    </location>
</feature>
<gene>
    <name evidence="7" type="ORF">LuPra_01149</name>
</gene>
<keyword evidence="4 5" id="KW-0472">Membrane</keyword>
<feature type="domain" description="TM7S3/TM198-like" evidence="6">
    <location>
        <begin position="12"/>
        <end position="192"/>
    </location>
</feature>
<evidence type="ECO:0000256" key="5">
    <source>
        <dbReference type="SAM" id="Phobius"/>
    </source>
</evidence>
<keyword evidence="2 5" id="KW-0812">Transmembrane</keyword>
<dbReference type="InterPro" id="IPR025256">
    <property type="entry name" value="TM7S3/TM198-like_dom"/>
</dbReference>
<dbReference type="EMBL" id="CP015136">
    <property type="protein sequence ID" value="AMY07962.1"/>
    <property type="molecule type" value="Genomic_DNA"/>
</dbReference>
<evidence type="ECO:0000259" key="6">
    <source>
        <dbReference type="Pfam" id="PF13886"/>
    </source>
</evidence>
<dbReference type="Proteomes" id="UP000076079">
    <property type="component" value="Chromosome"/>
</dbReference>
<accession>A0A143PHA0</accession>
<evidence type="ECO:0000256" key="1">
    <source>
        <dbReference type="ARBA" id="ARBA00004141"/>
    </source>
</evidence>
<feature type="transmembrane region" description="Helical" evidence="5">
    <location>
        <begin position="105"/>
        <end position="122"/>
    </location>
</feature>
<dbReference type="GO" id="GO:0016020">
    <property type="term" value="C:membrane"/>
    <property type="evidence" value="ECO:0007669"/>
    <property type="project" value="UniProtKB-SubCell"/>
</dbReference>
<evidence type="ECO:0000313" key="8">
    <source>
        <dbReference type="Proteomes" id="UP000076079"/>
    </source>
</evidence>
<evidence type="ECO:0000256" key="3">
    <source>
        <dbReference type="ARBA" id="ARBA00022989"/>
    </source>
</evidence>
<dbReference type="STRING" id="1855912.LuPra_01149"/>
<organism evidence="7 8">
    <name type="scientific">Luteitalea pratensis</name>
    <dbReference type="NCBI Taxonomy" id="1855912"/>
    <lineage>
        <taxon>Bacteria</taxon>
        <taxon>Pseudomonadati</taxon>
        <taxon>Acidobacteriota</taxon>
        <taxon>Vicinamibacteria</taxon>
        <taxon>Vicinamibacterales</taxon>
        <taxon>Vicinamibacteraceae</taxon>
        <taxon>Luteitalea</taxon>
    </lineage>
</organism>
<feature type="transmembrane region" description="Helical" evidence="5">
    <location>
        <begin position="127"/>
        <end position="147"/>
    </location>
</feature>
<name>A0A143PHA0_LUTPR</name>
<dbReference type="KEGG" id="abac:LuPra_01149"/>
<feature type="transmembrane region" description="Helical" evidence="5">
    <location>
        <begin position="175"/>
        <end position="194"/>
    </location>
</feature>
<dbReference type="RefSeq" id="WP_110169846.1">
    <property type="nucleotide sequence ID" value="NZ_CP015136.1"/>
</dbReference>
<evidence type="ECO:0000256" key="4">
    <source>
        <dbReference type="ARBA" id="ARBA00023136"/>
    </source>
</evidence>